<evidence type="ECO:0000313" key="2">
    <source>
        <dbReference type="EMBL" id="SCZ86488.1"/>
    </source>
</evidence>
<dbReference type="InterPro" id="IPR025325">
    <property type="entry name" value="DUF4231"/>
</dbReference>
<evidence type="ECO:0008006" key="4">
    <source>
        <dbReference type="Google" id="ProtNLM"/>
    </source>
</evidence>
<evidence type="ECO:0000256" key="1">
    <source>
        <dbReference type="SAM" id="Phobius"/>
    </source>
</evidence>
<dbReference type="AlphaFoldDB" id="A0A1G5SH93"/>
<gene>
    <name evidence="2" type="ORF">NSMM_570003</name>
</gene>
<dbReference type="STRING" id="51642.NSMM_570003"/>
<organism evidence="2 3">
    <name type="scientific">Nitrosomonas mobilis</name>
    <dbReference type="NCBI Taxonomy" id="51642"/>
    <lineage>
        <taxon>Bacteria</taxon>
        <taxon>Pseudomonadati</taxon>
        <taxon>Pseudomonadota</taxon>
        <taxon>Betaproteobacteria</taxon>
        <taxon>Nitrosomonadales</taxon>
        <taxon>Nitrosomonadaceae</taxon>
        <taxon>Nitrosomonas</taxon>
    </lineage>
</organism>
<sequence>MNEEEYISSRVDDQINRYDKKSQSAQCWFKWLRGTEILAASAIPIIAGFAKDPFPVALVVGVLGASIAVISSFVSLNQFRENWTEYRTTCESLKHEKFLFLTKGEPYHEDEPFRIFVQRVESLISKENSAWYQYTQAKIEKMQKNIDGGQR</sequence>
<feature type="transmembrane region" description="Helical" evidence="1">
    <location>
        <begin position="31"/>
        <end position="50"/>
    </location>
</feature>
<dbReference type="EMBL" id="FMWO01000066">
    <property type="protein sequence ID" value="SCZ86488.1"/>
    <property type="molecule type" value="Genomic_DNA"/>
</dbReference>
<keyword evidence="1" id="KW-0472">Membrane</keyword>
<keyword evidence="3" id="KW-1185">Reference proteome</keyword>
<keyword evidence="1" id="KW-0812">Transmembrane</keyword>
<proteinExistence type="predicted"/>
<accession>A0A1G5SH93</accession>
<dbReference type="Proteomes" id="UP000198729">
    <property type="component" value="Unassembled WGS sequence"/>
</dbReference>
<reference evidence="2 3" key="1">
    <citation type="submission" date="2016-10" db="EMBL/GenBank/DDBJ databases">
        <authorList>
            <person name="de Groot N.N."/>
        </authorList>
    </citation>
    <scope>NUCLEOTIDE SEQUENCE [LARGE SCALE GENOMIC DNA]</scope>
    <source>
        <strain evidence="2">1</strain>
    </source>
</reference>
<dbReference type="OrthoDB" id="9791874at2"/>
<dbReference type="Pfam" id="PF14015">
    <property type="entry name" value="DUF4231"/>
    <property type="match status" value="1"/>
</dbReference>
<protein>
    <recommendedName>
        <fullName evidence="4">DUF4231 domain-containing protein</fullName>
    </recommendedName>
</protein>
<dbReference type="NCBIfam" id="NF033634">
    <property type="entry name" value="SLATT_1"/>
    <property type="match status" value="1"/>
</dbReference>
<feature type="transmembrane region" description="Helical" evidence="1">
    <location>
        <begin position="56"/>
        <end position="76"/>
    </location>
</feature>
<keyword evidence="1" id="KW-1133">Transmembrane helix</keyword>
<evidence type="ECO:0000313" key="3">
    <source>
        <dbReference type="Proteomes" id="UP000198729"/>
    </source>
</evidence>
<name>A0A1G5SH93_9PROT</name>
<dbReference type="RefSeq" id="WP_090287555.1">
    <property type="nucleotide sequence ID" value="NZ_FMWO01000066.1"/>
</dbReference>